<dbReference type="AlphaFoldDB" id="A0A6A3CVA6"/>
<accession>A0A6A3CVA6</accession>
<organism evidence="2 3">
    <name type="scientific">Hibiscus syriacus</name>
    <name type="common">Rose of Sharon</name>
    <dbReference type="NCBI Taxonomy" id="106335"/>
    <lineage>
        <taxon>Eukaryota</taxon>
        <taxon>Viridiplantae</taxon>
        <taxon>Streptophyta</taxon>
        <taxon>Embryophyta</taxon>
        <taxon>Tracheophyta</taxon>
        <taxon>Spermatophyta</taxon>
        <taxon>Magnoliopsida</taxon>
        <taxon>eudicotyledons</taxon>
        <taxon>Gunneridae</taxon>
        <taxon>Pentapetalae</taxon>
        <taxon>rosids</taxon>
        <taxon>malvids</taxon>
        <taxon>Malvales</taxon>
        <taxon>Malvaceae</taxon>
        <taxon>Malvoideae</taxon>
        <taxon>Hibiscus</taxon>
    </lineage>
</organism>
<gene>
    <name evidence="2" type="ORF">F3Y22_tig00001478pilonHSYRG00457</name>
</gene>
<sequence>MKSFYLSLIHFGTRGRGFYPIAPYSPFIDSHSPVDARSEDPHGNDTNTVLETIPETIQTTSHDGSTSQTFQTTSHVSSITVMPDTSMPPPGAIVNSYGRVQVLLHGPFANGKYEFQKRSYYRKPIGVTIKQNFLPDGFNWKIVPEETKHIYFDEFKNKYLHTLAAAQEATSVDESSSTSADPDKIFLEVAGGVSSKGRVFGVGSASPIYYNTFLPFDASSSTLSRVQCHTTSYASKFRGSTSTSMPLHPQARGSTPLAHFVQPPNNQEETYYPIPPSQQCNKDNAS</sequence>
<name>A0A6A3CVA6_HIBSY</name>
<dbReference type="EMBL" id="VEPZ02000123">
    <property type="protein sequence ID" value="KAE8733223.1"/>
    <property type="molecule type" value="Genomic_DNA"/>
</dbReference>
<keyword evidence="3" id="KW-1185">Reference proteome</keyword>
<feature type="region of interest" description="Disordered" evidence="1">
    <location>
        <begin position="237"/>
        <end position="286"/>
    </location>
</feature>
<feature type="compositionally biased region" description="Polar residues" evidence="1">
    <location>
        <begin position="277"/>
        <end position="286"/>
    </location>
</feature>
<evidence type="ECO:0000256" key="1">
    <source>
        <dbReference type="SAM" id="MobiDB-lite"/>
    </source>
</evidence>
<protein>
    <submittedName>
        <fullName evidence="2">Uncharacterized protein</fullName>
    </submittedName>
</protein>
<comment type="caution">
    <text evidence="2">The sequence shown here is derived from an EMBL/GenBank/DDBJ whole genome shotgun (WGS) entry which is preliminary data.</text>
</comment>
<proteinExistence type="predicted"/>
<reference evidence="2" key="1">
    <citation type="submission" date="2019-09" db="EMBL/GenBank/DDBJ databases">
        <title>Draft genome information of white flower Hibiscus syriacus.</title>
        <authorList>
            <person name="Kim Y.-M."/>
        </authorList>
    </citation>
    <scope>NUCLEOTIDE SEQUENCE [LARGE SCALE GENOMIC DNA]</scope>
    <source>
        <strain evidence="2">YM2019G1</strain>
    </source>
</reference>
<evidence type="ECO:0000313" key="2">
    <source>
        <dbReference type="EMBL" id="KAE8733223.1"/>
    </source>
</evidence>
<dbReference type="Proteomes" id="UP000436088">
    <property type="component" value="Unassembled WGS sequence"/>
</dbReference>
<evidence type="ECO:0000313" key="3">
    <source>
        <dbReference type="Proteomes" id="UP000436088"/>
    </source>
</evidence>